<dbReference type="InParanoid" id="K1WC55"/>
<comment type="caution">
    <text evidence="2">The sequence shown here is derived from an EMBL/GenBank/DDBJ whole genome shotgun (WGS) entry which is preliminary data.</text>
</comment>
<keyword evidence="2" id="KW-0548">Nucleotidyltransferase</keyword>
<dbReference type="STRING" id="1220162.K1WC55"/>
<reference evidence="2 3" key="1">
    <citation type="journal article" date="2012" name="Eukaryot. Cell">
        <title>Genome sequence of the Trichosporon asahii environmental strain CBS 8904.</title>
        <authorList>
            <person name="Yang R.Y."/>
            <person name="Li H.T."/>
            <person name="Zhu H."/>
            <person name="Zhou G.P."/>
            <person name="Wang M."/>
            <person name="Wang L."/>
        </authorList>
    </citation>
    <scope>NUCLEOTIDE SEQUENCE [LARGE SCALE GENOMIC DNA]</scope>
    <source>
        <strain evidence="2 3">CBS 8904</strain>
    </source>
</reference>
<gene>
    <name evidence="2" type="ORF">A1Q2_06403</name>
</gene>
<dbReference type="GO" id="GO:0016779">
    <property type="term" value="F:nucleotidyltransferase activity"/>
    <property type="evidence" value="ECO:0007669"/>
    <property type="project" value="UniProtKB-KW"/>
</dbReference>
<protein>
    <submittedName>
        <fullName evidence="2">Phosphatidate cytidylyltransferase</fullName>
    </submittedName>
</protein>
<feature type="compositionally biased region" description="Polar residues" evidence="1">
    <location>
        <begin position="155"/>
        <end position="164"/>
    </location>
</feature>
<dbReference type="EMBL" id="AMBO01000373">
    <property type="protein sequence ID" value="EKC99203.1"/>
    <property type="molecule type" value="Genomic_DNA"/>
</dbReference>
<dbReference type="eggNOG" id="KOG1440">
    <property type="taxonomic scope" value="Eukaryota"/>
</dbReference>
<dbReference type="Proteomes" id="UP000006757">
    <property type="component" value="Unassembled WGS sequence"/>
</dbReference>
<keyword evidence="3" id="KW-1185">Reference proteome</keyword>
<name>K1WC55_TRIAC</name>
<dbReference type="HOGENOM" id="CLU_1262307_0_0_1"/>
<keyword evidence="2" id="KW-0808">Transferase</keyword>
<evidence type="ECO:0000313" key="3">
    <source>
        <dbReference type="Proteomes" id="UP000006757"/>
    </source>
</evidence>
<evidence type="ECO:0000313" key="2">
    <source>
        <dbReference type="EMBL" id="EKC99203.1"/>
    </source>
</evidence>
<dbReference type="AlphaFoldDB" id="K1WC55"/>
<proteinExistence type="predicted"/>
<feature type="region of interest" description="Disordered" evidence="1">
    <location>
        <begin position="31"/>
        <end position="178"/>
    </location>
</feature>
<organism evidence="2 3">
    <name type="scientific">Trichosporon asahii var. asahii (strain CBS 8904)</name>
    <name type="common">Yeast</name>
    <dbReference type="NCBI Taxonomy" id="1220162"/>
    <lineage>
        <taxon>Eukaryota</taxon>
        <taxon>Fungi</taxon>
        <taxon>Dikarya</taxon>
        <taxon>Basidiomycota</taxon>
        <taxon>Agaricomycotina</taxon>
        <taxon>Tremellomycetes</taxon>
        <taxon>Trichosporonales</taxon>
        <taxon>Trichosporonaceae</taxon>
        <taxon>Trichosporon</taxon>
    </lineage>
</organism>
<sequence>MPSFSQRNMFDVLDIEDGPDYEEVVEEYVFPESAPVSKSAKKRAARAARLAAEAEEKTNGKSSGAAEPSAKSEAQPSKAETKVDSSDAKVQAASPDTKAAPAKADQTPVKHSPPTSSFKPDLPADLPTRTAEELPANRKRKTPVDFSPSGPGNALTPTSPSKNSVKFEDGVVPGEGAEGEKTITVKAAEVAAPPKKQNFIERTVWTFIMIFGFIGALWF</sequence>
<accession>K1WC55</accession>
<evidence type="ECO:0000256" key="1">
    <source>
        <dbReference type="SAM" id="MobiDB-lite"/>
    </source>
</evidence>